<proteinExistence type="predicted"/>
<dbReference type="Proteomes" id="UP000054477">
    <property type="component" value="Unassembled WGS sequence"/>
</dbReference>
<reference evidence="1 2" key="1">
    <citation type="submission" date="2014-04" db="EMBL/GenBank/DDBJ databases">
        <authorList>
            <consortium name="DOE Joint Genome Institute"/>
            <person name="Kuo A."/>
            <person name="Kohler A."/>
            <person name="Nagy L.G."/>
            <person name="Floudas D."/>
            <person name="Copeland A."/>
            <person name="Barry K.W."/>
            <person name="Cichocki N."/>
            <person name="Veneault-Fourrey C."/>
            <person name="LaButti K."/>
            <person name="Lindquist E.A."/>
            <person name="Lipzen A."/>
            <person name="Lundell T."/>
            <person name="Morin E."/>
            <person name="Murat C."/>
            <person name="Sun H."/>
            <person name="Tunlid A."/>
            <person name="Henrissat B."/>
            <person name="Grigoriev I.V."/>
            <person name="Hibbett D.S."/>
            <person name="Martin F."/>
            <person name="Nordberg H.P."/>
            <person name="Cantor M.N."/>
            <person name="Hua S.X."/>
        </authorList>
    </citation>
    <scope>NUCLEOTIDE SEQUENCE [LARGE SCALE GENOMIC DNA]</scope>
    <source>
        <strain evidence="1 2">LaAM-08-1</strain>
    </source>
</reference>
<evidence type="ECO:0000313" key="1">
    <source>
        <dbReference type="EMBL" id="KIK07872.1"/>
    </source>
</evidence>
<dbReference type="HOGENOM" id="CLU_1981906_0_0_1"/>
<dbReference type="AlphaFoldDB" id="A0A0C9YC41"/>
<reference evidence="2" key="2">
    <citation type="submission" date="2015-01" db="EMBL/GenBank/DDBJ databases">
        <title>Evolutionary Origins and Diversification of the Mycorrhizal Mutualists.</title>
        <authorList>
            <consortium name="DOE Joint Genome Institute"/>
            <consortium name="Mycorrhizal Genomics Consortium"/>
            <person name="Kohler A."/>
            <person name="Kuo A."/>
            <person name="Nagy L.G."/>
            <person name="Floudas D."/>
            <person name="Copeland A."/>
            <person name="Barry K.W."/>
            <person name="Cichocki N."/>
            <person name="Veneault-Fourrey C."/>
            <person name="LaButti K."/>
            <person name="Lindquist E.A."/>
            <person name="Lipzen A."/>
            <person name="Lundell T."/>
            <person name="Morin E."/>
            <person name="Murat C."/>
            <person name="Riley R."/>
            <person name="Ohm R."/>
            <person name="Sun H."/>
            <person name="Tunlid A."/>
            <person name="Henrissat B."/>
            <person name="Grigoriev I.V."/>
            <person name="Hibbett D.S."/>
            <person name="Martin F."/>
        </authorList>
    </citation>
    <scope>NUCLEOTIDE SEQUENCE [LARGE SCALE GENOMIC DNA]</scope>
    <source>
        <strain evidence="2">LaAM-08-1</strain>
    </source>
</reference>
<organism evidence="1 2">
    <name type="scientific">Laccaria amethystina LaAM-08-1</name>
    <dbReference type="NCBI Taxonomy" id="1095629"/>
    <lineage>
        <taxon>Eukaryota</taxon>
        <taxon>Fungi</taxon>
        <taxon>Dikarya</taxon>
        <taxon>Basidiomycota</taxon>
        <taxon>Agaricomycotina</taxon>
        <taxon>Agaricomycetes</taxon>
        <taxon>Agaricomycetidae</taxon>
        <taxon>Agaricales</taxon>
        <taxon>Agaricineae</taxon>
        <taxon>Hydnangiaceae</taxon>
        <taxon>Laccaria</taxon>
    </lineage>
</organism>
<evidence type="ECO:0000313" key="2">
    <source>
        <dbReference type="Proteomes" id="UP000054477"/>
    </source>
</evidence>
<protein>
    <submittedName>
        <fullName evidence="1">Unplaced genomic scaffold K443scaffold_10, whole genome shotgun sequence</fullName>
    </submittedName>
</protein>
<sequence>MKVGVPVDHLNRPQCSIVCLTALPCPPLKSCPSCCLPTTRGPSCPQDPPQLQPDYLYFQQNLSSISSAVFDSSDFSATPMLPTNDFLTWIDYSTANCCAHSMYTPTTNLNESDISASLPFRNLFPY</sequence>
<dbReference type="EMBL" id="KN838545">
    <property type="protein sequence ID" value="KIK07872.1"/>
    <property type="molecule type" value="Genomic_DNA"/>
</dbReference>
<accession>A0A0C9YC41</accession>
<gene>
    <name evidence="1" type="ORF">K443DRAFT_153255</name>
</gene>
<keyword evidence="2" id="KW-1185">Reference proteome</keyword>
<name>A0A0C9YC41_9AGAR</name>